<protein>
    <recommendedName>
        <fullName evidence="4">Lipoprotein</fullName>
    </recommendedName>
</protein>
<name>A0A1I1KFJ8_9BACT</name>
<accession>A0A1I1KFJ8</accession>
<keyword evidence="3" id="KW-1185">Reference proteome</keyword>
<proteinExistence type="predicted"/>
<sequence>MKKLTYWAAMLAIAATTFTQTACKKDDDAFDSQTMQDNNSAESEFDDASSIEQDVMDNNDSSLGGRTAASIEATYDDGVKVIINNSAKTISIDFSPNGTPTTGQDGTQRKGKILISYTARLREVGSVVTTTFDSYYVKRPTALDFTKVEGTKVVTNKSVSNGIYTFERKVSNGKLTFPNAQTFTWAATRTIEWNSGGTYTNRWDDTFTQKTGSLANGTTRVGSTFTVSVESDVVVKTSCQKLRRFRPVSGKVKYVLGDGNPRVIDYGNGDCDNVFTITVNGKVYTVTQNG</sequence>
<feature type="signal peptide" evidence="1">
    <location>
        <begin position="1"/>
        <end position="21"/>
    </location>
</feature>
<feature type="chain" id="PRO_5011594730" description="Lipoprotein" evidence="1">
    <location>
        <begin position="22"/>
        <end position="290"/>
    </location>
</feature>
<evidence type="ECO:0008006" key="4">
    <source>
        <dbReference type="Google" id="ProtNLM"/>
    </source>
</evidence>
<evidence type="ECO:0000313" key="2">
    <source>
        <dbReference type="EMBL" id="SFC59589.1"/>
    </source>
</evidence>
<dbReference type="EMBL" id="FOLE01000007">
    <property type="protein sequence ID" value="SFC59589.1"/>
    <property type="molecule type" value="Genomic_DNA"/>
</dbReference>
<keyword evidence="1" id="KW-0732">Signal</keyword>
<dbReference type="AlphaFoldDB" id="A0A1I1KFJ8"/>
<evidence type="ECO:0000313" key="3">
    <source>
        <dbReference type="Proteomes" id="UP000199514"/>
    </source>
</evidence>
<dbReference type="Proteomes" id="UP000199514">
    <property type="component" value="Unassembled WGS sequence"/>
</dbReference>
<organism evidence="2 3">
    <name type="scientific">Flexibacter flexilis DSM 6793</name>
    <dbReference type="NCBI Taxonomy" id="927664"/>
    <lineage>
        <taxon>Bacteria</taxon>
        <taxon>Pseudomonadati</taxon>
        <taxon>Bacteroidota</taxon>
        <taxon>Cytophagia</taxon>
        <taxon>Cytophagales</taxon>
        <taxon>Flexibacteraceae</taxon>
        <taxon>Flexibacter</taxon>
    </lineage>
</organism>
<dbReference type="RefSeq" id="WP_091513006.1">
    <property type="nucleotide sequence ID" value="NZ_FOLE01000007.1"/>
</dbReference>
<dbReference type="OrthoDB" id="1114031at2"/>
<reference evidence="2 3" key="1">
    <citation type="submission" date="2016-10" db="EMBL/GenBank/DDBJ databases">
        <authorList>
            <person name="de Groot N.N."/>
        </authorList>
    </citation>
    <scope>NUCLEOTIDE SEQUENCE [LARGE SCALE GENOMIC DNA]</scope>
    <source>
        <strain evidence="2 3">DSM 6793</strain>
    </source>
</reference>
<dbReference type="STRING" id="927664.SAMN05421780_10739"/>
<evidence type="ECO:0000256" key="1">
    <source>
        <dbReference type="SAM" id="SignalP"/>
    </source>
</evidence>
<gene>
    <name evidence="2" type="ORF">SAMN05421780_10739</name>
</gene>